<proteinExistence type="inferred from homology"/>
<organism evidence="3 4">
    <name type="scientific">Paenibacillus motobuensis</name>
    <dbReference type="NCBI Taxonomy" id="295324"/>
    <lineage>
        <taxon>Bacteria</taxon>
        <taxon>Bacillati</taxon>
        <taxon>Bacillota</taxon>
        <taxon>Bacilli</taxon>
        <taxon>Bacillales</taxon>
        <taxon>Paenibacillaceae</taxon>
        <taxon>Paenibacillus</taxon>
    </lineage>
</organism>
<protein>
    <submittedName>
        <fullName evidence="3">Prolyl-tRNA synthetase associated domain-containing protein</fullName>
    </submittedName>
</protein>
<dbReference type="InterPro" id="IPR007214">
    <property type="entry name" value="YbaK/aa-tRNA-synth-assoc-dom"/>
</dbReference>
<evidence type="ECO:0000313" key="3">
    <source>
        <dbReference type="EMBL" id="GAA0386083.1"/>
    </source>
</evidence>
<name>A0ABN0Y834_9BACL</name>
<dbReference type="CDD" id="cd04335">
    <property type="entry name" value="PrdX_deacylase"/>
    <property type="match status" value="1"/>
</dbReference>
<comment type="caution">
    <text evidence="3">The sequence shown here is derived from an EMBL/GenBank/DDBJ whole genome shotgun (WGS) entry which is preliminary data.</text>
</comment>
<reference evidence="3 4" key="1">
    <citation type="journal article" date="2019" name="Int. J. Syst. Evol. Microbiol.">
        <title>The Global Catalogue of Microorganisms (GCM) 10K type strain sequencing project: providing services to taxonomists for standard genome sequencing and annotation.</title>
        <authorList>
            <consortium name="The Broad Institute Genomics Platform"/>
            <consortium name="The Broad Institute Genome Sequencing Center for Infectious Disease"/>
            <person name="Wu L."/>
            <person name="Ma J."/>
        </authorList>
    </citation>
    <scope>NUCLEOTIDE SEQUENCE [LARGE SCALE GENOMIC DNA]</scope>
    <source>
        <strain evidence="3 4">JCM 12774</strain>
    </source>
</reference>
<evidence type="ECO:0000259" key="2">
    <source>
        <dbReference type="Pfam" id="PF04073"/>
    </source>
</evidence>
<accession>A0ABN0Y834</accession>
<dbReference type="PANTHER" id="PTHR31423">
    <property type="entry name" value="YBAK DOMAIN-CONTAINING PROTEIN"/>
    <property type="match status" value="1"/>
</dbReference>
<dbReference type="RefSeq" id="WP_343859814.1">
    <property type="nucleotide sequence ID" value="NZ_BAAACX010000008.1"/>
</dbReference>
<dbReference type="Proteomes" id="UP001500340">
    <property type="component" value="Unassembled WGS sequence"/>
</dbReference>
<dbReference type="InterPro" id="IPR036754">
    <property type="entry name" value="YbaK/aa-tRNA-synt-asso_dom_sf"/>
</dbReference>
<dbReference type="InterPro" id="IPR040285">
    <property type="entry name" value="ProX/PRXD1"/>
</dbReference>
<comment type="similarity">
    <text evidence="1">Belongs to the PRORSD1 family.</text>
</comment>
<dbReference type="SUPFAM" id="SSF55826">
    <property type="entry name" value="YbaK/ProRS associated domain"/>
    <property type="match status" value="1"/>
</dbReference>
<evidence type="ECO:0000256" key="1">
    <source>
        <dbReference type="ARBA" id="ARBA00010201"/>
    </source>
</evidence>
<gene>
    <name evidence="3" type="ORF">GCM10008933_16330</name>
</gene>
<dbReference type="Pfam" id="PF04073">
    <property type="entry name" value="tRNA_edit"/>
    <property type="match status" value="1"/>
</dbReference>
<dbReference type="PANTHER" id="PTHR31423:SF3">
    <property type="entry name" value="PROLYL-TRNA SYNTHETASE ASSOCIATED DOMAIN-CONTAINING PROTEIN 1-RELATED"/>
    <property type="match status" value="1"/>
</dbReference>
<sequence>MNATHQQVFNILNSMGIEYGVVEHPAVYTIEEMDQLSIDNREAIAKNLFIRDDKKKRYFIIVLQKTKTVNLKSLRQRLDCRPLGFASEEDLQRYLNLKKGAVTPLGVLNDEAHVVEVVIDQDILQFDQVGVHPNDNTATVWLRPQDLEAVIKSHGNTVCYIEI</sequence>
<keyword evidence="4" id="KW-1185">Reference proteome</keyword>
<feature type="domain" description="YbaK/aminoacyl-tRNA synthetase-associated" evidence="2">
    <location>
        <begin position="24"/>
        <end position="148"/>
    </location>
</feature>
<evidence type="ECO:0000313" key="4">
    <source>
        <dbReference type="Proteomes" id="UP001500340"/>
    </source>
</evidence>
<dbReference type="EMBL" id="BAAACX010000008">
    <property type="protein sequence ID" value="GAA0386083.1"/>
    <property type="molecule type" value="Genomic_DNA"/>
</dbReference>
<dbReference type="Gene3D" id="3.90.960.10">
    <property type="entry name" value="YbaK/aminoacyl-tRNA synthetase-associated domain"/>
    <property type="match status" value="1"/>
</dbReference>